<dbReference type="OrthoDB" id="1525023at2"/>
<proteinExistence type="predicted"/>
<accession>A0A2A2GDM6</accession>
<reference evidence="1 2" key="1">
    <citation type="submission" date="2017-08" db="EMBL/GenBank/DDBJ databases">
        <title>Aliifodinibius alkalisoli sp. nov., isolated from saline alkaline soil.</title>
        <authorList>
            <person name="Liu D."/>
            <person name="Zhang G."/>
        </authorList>
    </citation>
    <scope>NUCLEOTIDE SEQUENCE [LARGE SCALE GENOMIC DNA]</scope>
    <source>
        <strain evidence="1 2">WN023</strain>
    </source>
</reference>
<gene>
    <name evidence="1" type="ORF">CK503_01465</name>
</gene>
<dbReference type="EMBL" id="NSKE01000001">
    <property type="protein sequence ID" value="PAU95756.1"/>
    <property type="molecule type" value="Genomic_DNA"/>
</dbReference>
<protein>
    <submittedName>
        <fullName evidence="1">Uncharacterized protein</fullName>
    </submittedName>
</protein>
<dbReference type="RefSeq" id="WP_095605001.1">
    <property type="nucleotide sequence ID" value="NZ_NSKE01000001.1"/>
</dbReference>
<name>A0A2A2GDM6_9BACT</name>
<dbReference type="AlphaFoldDB" id="A0A2A2GDM6"/>
<keyword evidence="2" id="KW-1185">Reference proteome</keyword>
<organism evidence="1 2">
    <name type="scientific">Fodinibius salipaludis</name>
    <dbReference type="NCBI Taxonomy" id="2032627"/>
    <lineage>
        <taxon>Bacteria</taxon>
        <taxon>Pseudomonadati</taxon>
        <taxon>Balneolota</taxon>
        <taxon>Balneolia</taxon>
        <taxon>Balneolales</taxon>
        <taxon>Balneolaceae</taxon>
        <taxon>Fodinibius</taxon>
    </lineage>
</organism>
<dbReference type="Proteomes" id="UP000218831">
    <property type="component" value="Unassembled WGS sequence"/>
</dbReference>
<evidence type="ECO:0000313" key="1">
    <source>
        <dbReference type="EMBL" id="PAU95756.1"/>
    </source>
</evidence>
<comment type="caution">
    <text evidence="1">The sequence shown here is derived from an EMBL/GenBank/DDBJ whole genome shotgun (WGS) entry which is preliminary data.</text>
</comment>
<evidence type="ECO:0000313" key="2">
    <source>
        <dbReference type="Proteomes" id="UP000218831"/>
    </source>
</evidence>
<sequence length="98" mass="11419">MFTFYHQKSDTFTRWVKDKLDEMVVAHKIIDVAEYDSGSLPNSTSPNDLPLLSDEHEYWTSQEEIEDILEDLQRDIEFSRSLTSDVCYVDPANPNECL</sequence>